<dbReference type="Pfam" id="PF15180">
    <property type="entry name" value="NPBW"/>
    <property type="match status" value="1"/>
</dbReference>
<evidence type="ECO:0000256" key="2">
    <source>
        <dbReference type="ARBA" id="ARBA00005292"/>
    </source>
</evidence>
<dbReference type="InterPro" id="IPR013297">
    <property type="entry name" value="Neuropept_BW_pre"/>
</dbReference>
<sequence>MVLWQVSRRPLWKALGFLGLILLVAPAGAWYKHVASPRYHTVGRASGLLMGVRRSPYLWRREDLGSPVPNRMPGGSTAKPRHAPETPGKADVEDRTAQHIEGGQVIGHSKSRVLSLRGHLGHSCQLSPFFKENSLIPNRIPPLVRQMSFPWPTS</sequence>
<reference evidence="7" key="3">
    <citation type="submission" date="2025-09" db="UniProtKB">
        <authorList>
            <consortium name="Ensembl"/>
        </authorList>
    </citation>
    <scope>IDENTIFICATION</scope>
</reference>
<evidence type="ECO:0000313" key="8">
    <source>
        <dbReference type="Proteomes" id="UP000472272"/>
    </source>
</evidence>
<evidence type="ECO:0000256" key="6">
    <source>
        <dbReference type="SAM" id="MobiDB-lite"/>
    </source>
</evidence>
<reference evidence="7 8" key="1">
    <citation type="journal article" date="2019" name="Proc. Natl. Acad. Sci. U.S.A.">
        <title>Regulatory changes in pterin and carotenoid genes underlie balanced color polymorphisms in the wall lizard.</title>
        <authorList>
            <person name="Andrade P."/>
            <person name="Pinho C."/>
            <person name="Perez I de Lanuza G."/>
            <person name="Afonso S."/>
            <person name="Brejcha J."/>
            <person name="Rubin C.J."/>
            <person name="Wallerman O."/>
            <person name="Pereira P."/>
            <person name="Sabatino S.J."/>
            <person name="Bellati A."/>
            <person name="Pellitteri-Rosa D."/>
            <person name="Bosakova Z."/>
            <person name="Bunikis I."/>
            <person name="Carretero M.A."/>
            <person name="Feiner N."/>
            <person name="Marsik P."/>
            <person name="Pauperio F."/>
            <person name="Salvi D."/>
            <person name="Soler L."/>
            <person name="While G.M."/>
            <person name="Uller T."/>
            <person name="Font E."/>
            <person name="Andersson L."/>
            <person name="Carneiro M."/>
        </authorList>
    </citation>
    <scope>NUCLEOTIDE SEQUENCE</scope>
</reference>
<dbReference type="GO" id="GO:0007186">
    <property type="term" value="P:G protein-coupled receptor signaling pathway"/>
    <property type="evidence" value="ECO:0007669"/>
    <property type="project" value="TreeGrafter"/>
</dbReference>
<accession>A0A670JQ25</accession>
<dbReference type="GeneTree" id="ENSGT00940000167821"/>
<dbReference type="AlphaFoldDB" id="A0A670JQ25"/>
<dbReference type="PRINTS" id="PR01888">
    <property type="entry name" value="NROPEPTIDEBW"/>
</dbReference>
<proteinExistence type="inferred from homology"/>
<keyword evidence="5" id="KW-0732">Signal</keyword>
<evidence type="ECO:0008006" key="9">
    <source>
        <dbReference type="Google" id="ProtNLM"/>
    </source>
</evidence>
<comment type="subcellular location">
    <subcellularLocation>
        <location evidence="1">Secreted</location>
    </subcellularLocation>
</comment>
<evidence type="ECO:0000256" key="5">
    <source>
        <dbReference type="ARBA" id="ARBA00022729"/>
    </source>
</evidence>
<protein>
    <recommendedName>
        <fullName evidence="9">Neuropeptide W</fullName>
    </recommendedName>
</protein>
<dbReference type="GO" id="GO:0005576">
    <property type="term" value="C:extracellular region"/>
    <property type="evidence" value="ECO:0007669"/>
    <property type="project" value="UniProtKB-SubCell"/>
</dbReference>
<dbReference type="Ensembl" id="ENSPMRT00000028111.1">
    <property type="protein sequence ID" value="ENSPMRP00000026501.1"/>
    <property type="gene ID" value="ENSPMRG00000017133.1"/>
</dbReference>
<reference evidence="7" key="2">
    <citation type="submission" date="2025-08" db="UniProtKB">
        <authorList>
            <consortium name="Ensembl"/>
        </authorList>
    </citation>
    <scope>IDENTIFICATION</scope>
</reference>
<feature type="region of interest" description="Disordered" evidence="6">
    <location>
        <begin position="64"/>
        <end position="92"/>
    </location>
</feature>
<evidence type="ECO:0000256" key="1">
    <source>
        <dbReference type="ARBA" id="ARBA00004613"/>
    </source>
</evidence>
<evidence type="ECO:0000256" key="3">
    <source>
        <dbReference type="ARBA" id="ARBA00022525"/>
    </source>
</evidence>
<evidence type="ECO:0000256" key="4">
    <source>
        <dbReference type="ARBA" id="ARBA00022685"/>
    </source>
</evidence>
<name>A0A670JQ25_PODMU</name>
<keyword evidence="3" id="KW-0964">Secreted</keyword>
<keyword evidence="4" id="KW-0165">Cleavage on pair of basic residues</keyword>
<dbReference type="GO" id="GO:0001664">
    <property type="term" value="F:G protein-coupled receptor binding"/>
    <property type="evidence" value="ECO:0007669"/>
    <property type="project" value="InterPro"/>
</dbReference>
<feature type="compositionally biased region" description="Basic and acidic residues" evidence="6">
    <location>
        <begin position="82"/>
        <end position="92"/>
    </location>
</feature>
<comment type="similarity">
    <text evidence="2">Belongs to the neuropeptide B/W family.</text>
</comment>
<dbReference type="PANTHER" id="PTHR28553">
    <property type="entry name" value="NEUROPEPTIDE B"/>
    <property type="match status" value="1"/>
</dbReference>
<dbReference type="GO" id="GO:0007631">
    <property type="term" value="P:feeding behavior"/>
    <property type="evidence" value="ECO:0007669"/>
    <property type="project" value="TreeGrafter"/>
</dbReference>
<dbReference type="Proteomes" id="UP000472272">
    <property type="component" value="Chromosome 14"/>
</dbReference>
<evidence type="ECO:0000313" key="7">
    <source>
        <dbReference type="Ensembl" id="ENSPMRP00000026501.1"/>
    </source>
</evidence>
<dbReference type="PANTHER" id="PTHR28553:SF2">
    <property type="entry name" value="NEUROPEPTIDE W"/>
    <property type="match status" value="1"/>
</dbReference>
<organism evidence="7 8">
    <name type="scientific">Podarcis muralis</name>
    <name type="common">Wall lizard</name>
    <name type="synonym">Lacerta muralis</name>
    <dbReference type="NCBI Taxonomy" id="64176"/>
    <lineage>
        <taxon>Eukaryota</taxon>
        <taxon>Metazoa</taxon>
        <taxon>Chordata</taxon>
        <taxon>Craniata</taxon>
        <taxon>Vertebrata</taxon>
        <taxon>Euteleostomi</taxon>
        <taxon>Lepidosauria</taxon>
        <taxon>Squamata</taxon>
        <taxon>Bifurcata</taxon>
        <taxon>Unidentata</taxon>
        <taxon>Episquamata</taxon>
        <taxon>Laterata</taxon>
        <taxon>Lacertibaenia</taxon>
        <taxon>Lacertidae</taxon>
        <taxon>Podarcis</taxon>
    </lineage>
</organism>
<keyword evidence="8" id="KW-1185">Reference proteome</keyword>